<dbReference type="InterPro" id="IPR046825">
    <property type="entry name" value="PDH_C"/>
</dbReference>
<protein>
    <recommendedName>
        <fullName evidence="3">prephenate dehydrogenase</fullName>
        <ecNumber evidence="3">1.3.1.12</ecNumber>
    </recommendedName>
</protein>
<dbReference type="Gene3D" id="3.40.50.720">
    <property type="entry name" value="NAD(P)-binding Rossmann-like Domain"/>
    <property type="match status" value="1"/>
</dbReference>
<dbReference type="SUPFAM" id="SSF48179">
    <property type="entry name" value="6-phosphogluconate dehydrogenase C-terminal domain-like"/>
    <property type="match status" value="1"/>
</dbReference>
<keyword evidence="6" id="KW-0560">Oxidoreductase</keyword>
<dbReference type="GO" id="GO:0008977">
    <property type="term" value="F:prephenate dehydrogenase (NAD+) activity"/>
    <property type="evidence" value="ECO:0007669"/>
    <property type="project" value="UniProtKB-EC"/>
</dbReference>
<evidence type="ECO:0000256" key="4">
    <source>
        <dbReference type="ARBA" id="ARBA00022498"/>
    </source>
</evidence>
<comment type="catalytic activity">
    <reaction evidence="9">
        <text>prephenate + NAD(+) = 3-(4-hydroxyphenyl)pyruvate + CO2 + NADH</text>
        <dbReference type="Rhea" id="RHEA:13869"/>
        <dbReference type="ChEBI" id="CHEBI:16526"/>
        <dbReference type="ChEBI" id="CHEBI:29934"/>
        <dbReference type="ChEBI" id="CHEBI:36242"/>
        <dbReference type="ChEBI" id="CHEBI:57540"/>
        <dbReference type="ChEBI" id="CHEBI:57945"/>
        <dbReference type="EC" id="1.3.1.12"/>
    </reaction>
</comment>
<dbReference type="GO" id="GO:0006571">
    <property type="term" value="P:tyrosine biosynthetic process"/>
    <property type="evidence" value="ECO:0007669"/>
    <property type="project" value="UniProtKB-KW"/>
</dbReference>
<evidence type="ECO:0000256" key="7">
    <source>
        <dbReference type="ARBA" id="ARBA00023027"/>
    </source>
</evidence>
<comment type="pathway">
    <text evidence="1">Amino-acid biosynthesis; L-tyrosine biosynthesis; (4-hydroxyphenyl)pyruvate from prephenate (NAD(+) route): step 1/1.</text>
</comment>
<evidence type="ECO:0000313" key="11">
    <source>
        <dbReference type="EMBL" id="BAI69125.1"/>
    </source>
</evidence>
<dbReference type="GO" id="GO:0004665">
    <property type="term" value="F:prephenate dehydrogenase (NADP+) activity"/>
    <property type="evidence" value="ECO:0007669"/>
    <property type="project" value="InterPro"/>
</dbReference>
<dbReference type="Pfam" id="PF02153">
    <property type="entry name" value="PDH_N"/>
    <property type="match status" value="1"/>
</dbReference>
<dbReference type="eggNOG" id="COG0287">
    <property type="taxonomic scope" value="Bacteria"/>
</dbReference>
<keyword evidence="4" id="KW-0827">Tyrosine biosynthesis</keyword>
<evidence type="ECO:0000256" key="2">
    <source>
        <dbReference type="ARBA" id="ARBA00007964"/>
    </source>
</evidence>
<dbReference type="PATRIC" id="fig|608538.5.peg.668"/>
<keyword evidence="7" id="KW-0520">NAD</keyword>
<dbReference type="InterPro" id="IPR050812">
    <property type="entry name" value="Preph/Arog_dehydrog"/>
</dbReference>
<dbReference type="KEGG" id="hte:Hydth_0662"/>
<name>D3DH23_HYDTT</name>
<sequence length="282" mass="31151">MFERVCIVGVGFMGGSFALALKERYPQCQIFGIDINHSAISKALELKTIDGGSTQIKDTLRFDPQLVVIATPVGTFEEIAKALAQLDIKCVITDLGSVKGRIVYMMEEHLGGNFVGGHPIAGTEKSGVENSLKDLFKGKRCVITPTEKTSPQAKKMVKDLWQSLDALVEEMDPYLHDYIFGAVSHMPHAVAFALIDAIARLSKDGVNLFEYPGGGFKDFTRIASSDPIMWRDIFLENAENIVKAIEVFQESLDTLKSLIVSGKAYEITQYLSKAKELRDRIV</sequence>
<dbReference type="GO" id="GO:0070403">
    <property type="term" value="F:NAD+ binding"/>
    <property type="evidence" value="ECO:0007669"/>
    <property type="project" value="InterPro"/>
</dbReference>
<keyword evidence="5" id="KW-0028">Amino-acid biosynthesis</keyword>
<dbReference type="InterPro" id="IPR046826">
    <property type="entry name" value="PDH_N"/>
</dbReference>
<dbReference type="Pfam" id="PF20463">
    <property type="entry name" value="PDH_C"/>
    <property type="match status" value="1"/>
</dbReference>
<dbReference type="PANTHER" id="PTHR21363">
    <property type="entry name" value="PREPHENATE DEHYDROGENASE"/>
    <property type="match status" value="1"/>
</dbReference>
<dbReference type="KEGG" id="hth:HTH_0664"/>
<dbReference type="PANTHER" id="PTHR21363:SF0">
    <property type="entry name" value="PREPHENATE DEHYDROGENASE [NADP(+)]"/>
    <property type="match status" value="1"/>
</dbReference>
<dbReference type="InterPro" id="IPR036291">
    <property type="entry name" value="NAD(P)-bd_dom_sf"/>
</dbReference>
<dbReference type="RefSeq" id="WP_012963307.1">
    <property type="nucleotide sequence ID" value="NC_013799.1"/>
</dbReference>
<dbReference type="OrthoDB" id="9802008at2"/>
<dbReference type="FunFam" id="3.40.50.720:FF:000208">
    <property type="entry name" value="Prephenate dehydrogenase"/>
    <property type="match status" value="1"/>
</dbReference>
<dbReference type="SUPFAM" id="SSF51735">
    <property type="entry name" value="NAD(P)-binding Rossmann-fold domains"/>
    <property type="match status" value="1"/>
</dbReference>
<dbReference type="EC" id="1.3.1.12" evidence="3"/>
<gene>
    <name evidence="11" type="primary">tyrA</name>
    <name evidence="11" type="ordered locus">HTH_0664</name>
</gene>
<dbReference type="Proteomes" id="UP000002574">
    <property type="component" value="Chromosome"/>
</dbReference>
<proteinExistence type="inferred from homology"/>
<evidence type="ECO:0000256" key="8">
    <source>
        <dbReference type="ARBA" id="ARBA00023141"/>
    </source>
</evidence>
<evidence type="ECO:0000256" key="6">
    <source>
        <dbReference type="ARBA" id="ARBA00023002"/>
    </source>
</evidence>
<dbReference type="STRING" id="608538.HTH_0664"/>
<dbReference type="Gene3D" id="1.10.3660.10">
    <property type="entry name" value="6-phosphogluconate dehydrogenase C-terminal like domain"/>
    <property type="match status" value="1"/>
</dbReference>
<organism evidence="11 12">
    <name type="scientific">Hydrogenobacter thermophilus (strain DSM 6534 / IAM 12695 / TK-6)</name>
    <dbReference type="NCBI Taxonomy" id="608538"/>
    <lineage>
        <taxon>Bacteria</taxon>
        <taxon>Pseudomonadati</taxon>
        <taxon>Aquificota</taxon>
        <taxon>Aquificia</taxon>
        <taxon>Aquificales</taxon>
        <taxon>Aquificaceae</taxon>
        <taxon>Hydrogenobacter</taxon>
    </lineage>
</organism>
<accession>D3DH23</accession>
<dbReference type="InterPro" id="IPR003099">
    <property type="entry name" value="Prephen_DH"/>
</dbReference>
<evidence type="ECO:0000256" key="1">
    <source>
        <dbReference type="ARBA" id="ARBA00005067"/>
    </source>
</evidence>
<evidence type="ECO:0000256" key="5">
    <source>
        <dbReference type="ARBA" id="ARBA00022605"/>
    </source>
</evidence>
<comment type="similarity">
    <text evidence="2">Belongs to the prephenate/arogenate dehydrogenase family.</text>
</comment>
<dbReference type="InterPro" id="IPR008927">
    <property type="entry name" value="6-PGluconate_DH-like_C_sf"/>
</dbReference>
<keyword evidence="8" id="KW-0057">Aromatic amino acid biosynthesis</keyword>
<keyword evidence="12" id="KW-1185">Reference proteome</keyword>
<evidence type="ECO:0000256" key="3">
    <source>
        <dbReference type="ARBA" id="ARBA00012068"/>
    </source>
</evidence>
<feature type="domain" description="Prephenate/arogenate dehydrogenase" evidence="10">
    <location>
        <begin position="3"/>
        <end position="282"/>
    </location>
</feature>
<evidence type="ECO:0000313" key="12">
    <source>
        <dbReference type="Proteomes" id="UP000002574"/>
    </source>
</evidence>
<dbReference type="EMBL" id="AP011112">
    <property type="protein sequence ID" value="BAI69125.1"/>
    <property type="molecule type" value="Genomic_DNA"/>
</dbReference>
<reference evidence="11 12" key="1">
    <citation type="journal article" date="2010" name="J. Bacteriol.">
        <title>Complete genome sequence of the thermophilic, obligately chemolithoautotrophic hydrogen-oxidizing bacterium Hydrogenobacter thermophilus TK-6.</title>
        <authorList>
            <person name="Arai H."/>
            <person name="Kanbe H."/>
            <person name="Ishii M."/>
            <person name="Igarashi Y."/>
        </authorList>
    </citation>
    <scope>NUCLEOTIDE SEQUENCE [LARGE SCALE GENOMIC DNA]</scope>
    <source>
        <strain evidence="12">DSM 6534 / IAM 12695 / TK-6 [Tokyo]</strain>
    </source>
</reference>
<evidence type="ECO:0000259" key="10">
    <source>
        <dbReference type="PROSITE" id="PS51176"/>
    </source>
</evidence>
<evidence type="ECO:0000256" key="9">
    <source>
        <dbReference type="ARBA" id="ARBA00049260"/>
    </source>
</evidence>
<dbReference type="PROSITE" id="PS51176">
    <property type="entry name" value="PDH_ADH"/>
    <property type="match status" value="1"/>
</dbReference>
<dbReference type="FunFam" id="1.10.3660.10:FF:000003">
    <property type="entry name" value="Prephenate dehydrogenase"/>
    <property type="match status" value="1"/>
</dbReference>
<dbReference type="AlphaFoldDB" id="D3DH23"/>